<dbReference type="RefSeq" id="WP_011714545.1">
    <property type="nucleotide sequence ID" value="NC_008576.1"/>
</dbReference>
<keyword evidence="6" id="KW-0472">Membrane</keyword>
<dbReference type="GO" id="GO:0015288">
    <property type="term" value="F:porin activity"/>
    <property type="evidence" value="ECO:0007669"/>
    <property type="project" value="TreeGrafter"/>
</dbReference>
<evidence type="ECO:0000313" key="9">
    <source>
        <dbReference type="EMBL" id="ABK45481.1"/>
    </source>
</evidence>
<evidence type="ECO:0000256" key="4">
    <source>
        <dbReference type="ARBA" id="ARBA00022452"/>
    </source>
</evidence>
<keyword evidence="8" id="KW-0732">Signal</keyword>
<gene>
    <name evidence="9" type="ordered locus">Mmc1_2990</name>
</gene>
<dbReference type="GO" id="GO:0009279">
    <property type="term" value="C:cell outer membrane"/>
    <property type="evidence" value="ECO:0007669"/>
    <property type="project" value="UniProtKB-SubCell"/>
</dbReference>
<dbReference type="Pfam" id="PF02321">
    <property type="entry name" value="OEP"/>
    <property type="match status" value="2"/>
</dbReference>
<dbReference type="PANTHER" id="PTHR30026:SF20">
    <property type="entry name" value="OUTER MEMBRANE PROTEIN TOLC"/>
    <property type="match status" value="1"/>
</dbReference>
<evidence type="ECO:0000256" key="5">
    <source>
        <dbReference type="ARBA" id="ARBA00022692"/>
    </source>
</evidence>
<dbReference type="PANTHER" id="PTHR30026">
    <property type="entry name" value="OUTER MEMBRANE PROTEIN TOLC"/>
    <property type="match status" value="1"/>
</dbReference>
<evidence type="ECO:0000256" key="1">
    <source>
        <dbReference type="ARBA" id="ARBA00004442"/>
    </source>
</evidence>
<reference evidence="10" key="1">
    <citation type="journal article" date="2009" name="Appl. Environ. Microbiol.">
        <title>Complete genome sequence of the chemolithoautotrophic marine magnetotactic coccus strain MC-1.</title>
        <authorList>
            <person name="Schubbe S."/>
            <person name="Williams T.J."/>
            <person name="Xie G."/>
            <person name="Kiss H.E."/>
            <person name="Brettin T.S."/>
            <person name="Martinez D."/>
            <person name="Ross C.A."/>
            <person name="Schuler D."/>
            <person name="Cox B.L."/>
            <person name="Nealson K.H."/>
            <person name="Bazylinski D.A."/>
        </authorList>
    </citation>
    <scope>NUCLEOTIDE SEQUENCE [LARGE SCALE GENOMIC DNA]</scope>
    <source>
        <strain evidence="10">ATCC BAA-1437 / JCM 17883 / MC-1</strain>
    </source>
</reference>
<sequence precursor="true">MLLKRFVKNAIVVGVASVSMVGVAQANDLPELLRGLIQTNAEVKSAEAKLGGAKSDVSSKKGEWFPTVTVNAKIGHEGTNQGATPFTDARSSELKTSFDQLLWDFGQLNAEIDAERANQIGKEYSVSQTTQKVLRSGAKAYIDLVAAYRVLENTKAVEGRIREQTASEEKRLKIGAGLRKDVLQSEAELSRAIEKRLKAELNLAKAMNGYRQWFNVVPDDLSKLNMVDVNVEIPSMEDMIAQFEAQNYALLETKQNIVKAVASKNSTRAKGYFPEVTLTGSYTFQNDMGGTVNYDEDTSILVNVKMPFNLGLAAVHDVNSAQHKVEDFQAIHDKARDALEKNLRDTYQKLITSKELVDRYQQSVKLNEDFLTLARKERKLGGGSMSSLLSILIAERKVIEANSDLEESKADVVSAKVELLEAIGRLSPDLFVQQ</sequence>
<dbReference type="AlphaFoldDB" id="A0LBY8"/>
<evidence type="ECO:0000256" key="8">
    <source>
        <dbReference type="SAM" id="SignalP"/>
    </source>
</evidence>
<proteinExistence type="inferred from homology"/>
<comment type="similarity">
    <text evidence="2">Belongs to the outer membrane factor (OMF) (TC 1.B.17) family.</text>
</comment>
<dbReference type="GO" id="GO:0015562">
    <property type="term" value="F:efflux transmembrane transporter activity"/>
    <property type="evidence" value="ECO:0007669"/>
    <property type="project" value="InterPro"/>
</dbReference>
<reference evidence="9 10" key="2">
    <citation type="journal article" date="2012" name="Int. J. Syst. Evol. Microbiol.">
        <title>Magnetococcus marinus gen. nov., sp. nov., a marine, magnetotactic bacterium that represents a novel lineage (Magnetococcaceae fam. nov.; Magnetococcales ord. nov.) at the base of the Alphaproteobacteria.</title>
        <authorList>
            <person name="Bazylinski D.A."/>
            <person name="Williams T.J."/>
            <person name="Lefevre C.T."/>
            <person name="Berg R.J."/>
            <person name="Zhang C.L."/>
            <person name="Bowser S.S."/>
            <person name="Dean A.J."/>
            <person name="Beveridge T.J."/>
        </authorList>
    </citation>
    <scope>NUCLEOTIDE SEQUENCE [LARGE SCALE GENOMIC DNA]</scope>
    <source>
        <strain evidence="10">ATCC BAA-1437 / JCM 17883 / MC-1</strain>
    </source>
</reference>
<comment type="subcellular location">
    <subcellularLocation>
        <location evidence="1">Cell outer membrane</location>
    </subcellularLocation>
</comment>
<keyword evidence="10" id="KW-1185">Reference proteome</keyword>
<keyword evidence="5" id="KW-0812">Transmembrane</keyword>
<dbReference type="Gene3D" id="1.20.1600.10">
    <property type="entry name" value="Outer membrane efflux proteins (OEP)"/>
    <property type="match status" value="1"/>
</dbReference>
<keyword evidence="3" id="KW-0813">Transport</keyword>
<accession>A0LBY8</accession>
<dbReference type="HOGENOM" id="CLU_012817_0_0_5"/>
<dbReference type="InterPro" id="IPR003423">
    <property type="entry name" value="OMP_efflux"/>
</dbReference>
<dbReference type="KEGG" id="mgm:Mmc1_2990"/>
<organism evidence="9 10">
    <name type="scientific">Magnetococcus marinus (strain ATCC BAA-1437 / JCM 17883 / MC-1)</name>
    <dbReference type="NCBI Taxonomy" id="156889"/>
    <lineage>
        <taxon>Bacteria</taxon>
        <taxon>Pseudomonadati</taxon>
        <taxon>Pseudomonadota</taxon>
        <taxon>Magnetococcia</taxon>
        <taxon>Magnetococcales</taxon>
        <taxon>Magnetococcaceae</taxon>
        <taxon>Magnetococcus</taxon>
    </lineage>
</organism>
<name>A0LBY8_MAGMM</name>
<evidence type="ECO:0000313" key="10">
    <source>
        <dbReference type="Proteomes" id="UP000002586"/>
    </source>
</evidence>
<dbReference type="OrthoDB" id="9814637at2"/>
<dbReference type="Proteomes" id="UP000002586">
    <property type="component" value="Chromosome"/>
</dbReference>
<dbReference type="GO" id="GO:1990281">
    <property type="term" value="C:efflux pump complex"/>
    <property type="evidence" value="ECO:0007669"/>
    <property type="project" value="TreeGrafter"/>
</dbReference>
<dbReference type="eggNOG" id="COG1538">
    <property type="taxonomic scope" value="Bacteria"/>
</dbReference>
<evidence type="ECO:0000256" key="7">
    <source>
        <dbReference type="ARBA" id="ARBA00023237"/>
    </source>
</evidence>
<protein>
    <submittedName>
        <fullName evidence="9">Outer membrane efflux protein</fullName>
    </submittedName>
</protein>
<dbReference type="EMBL" id="CP000471">
    <property type="protein sequence ID" value="ABK45481.1"/>
    <property type="molecule type" value="Genomic_DNA"/>
</dbReference>
<keyword evidence="4" id="KW-1134">Transmembrane beta strand</keyword>
<evidence type="ECO:0000256" key="2">
    <source>
        <dbReference type="ARBA" id="ARBA00007613"/>
    </source>
</evidence>
<dbReference type="InterPro" id="IPR051906">
    <property type="entry name" value="TolC-like"/>
</dbReference>
<feature type="signal peptide" evidence="8">
    <location>
        <begin position="1"/>
        <end position="26"/>
    </location>
</feature>
<dbReference type="STRING" id="156889.Mmc1_2990"/>
<feature type="chain" id="PRO_5002626050" evidence="8">
    <location>
        <begin position="27"/>
        <end position="434"/>
    </location>
</feature>
<evidence type="ECO:0000256" key="6">
    <source>
        <dbReference type="ARBA" id="ARBA00023136"/>
    </source>
</evidence>
<evidence type="ECO:0000256" key="3">
    <source>
        <dbReference type="ARBA" id="ARBA00022448"/>
    </source>
</evidence>
<keyword evidence="7" id="KW-0998">Cell outer membrane</keyword>
<dbReference type="SUPFAM" id="SSF56954">
    <property type="entry name" value="Outer membrane efflux proteins (OEP)"/>
    <property type="match status" value="1"/>
</dbReference>